<sequence length="60" mass="6532">MKNGESGLLHASTGSGKTYAVWFAALNRFAKANTLTADNKPRKRKTACRTAECPVDHDHS</sequence>
<comment type="caution">
    <text evidence="2">The sequence shown here is derived from an EMBL/GenBank/DDBJ whole genome shotgun (WGS) entry which is preliminary data.</text>
</comment>
<organism evidence="2 3">
    <name type="scientific">Pseudomonas syringae pv. japonica str. M301072</name>
    <dbReference type="NCBI Taxonomy" id="629262"/>
    <lineage>
        <taxon>Bacteria</taxon>
        <taxon>Pseudomonadati</taxon>
        <taxon>Pseudomonadota</taxon>
        <taxon>Gammaproteobacteria</taxon>
        <taxon>Pseudomonadales</taxon>
        <taxon>Pseudomonadaceae</taxon>
        <taxon>Pseudomonas</taxon>
        <taxon>Pseudomonas syringae</taxon>
    </lineage>
</organism>
<gene>
    <name evidence="2" type="ORF">PSYJA_36669</name>
</gene>
<dbReference type="InterPro" id="IPR027417">
    <property type="entry name" value="P-loop_NTPase"/>
</dbReference>
<keyword evidence="2" id="KW-0547">Nucleotide-binding</keyword>
<name>F3FVC5_PSESX</name>
<dbReference type="Proteomes" id="UP000004471">
    <property type="component" value="Unassembled WGS sequence"/>
</dbReference>
<dbReference type="Gene3D" id="3.40.50.300">
    <property type="entry name" value="P-loop containing nucleotide triphosphate hydrolases"/>
    <property type="match status" value="1"/>
</dbReference>
<dbReference type="EMBL" id="AEAH01002268">
    <property type="protein sequence ID" value="EGH34167.1"/>
    <property type="molecule type" value="Genomic_DNA"/>
</dbReference>
<keyword evidence="2" id="KW-0067">ATP-binding</keyword>
<evidence type="ECO:0000256" key="1">
    <source>
        <dbReference type="SAM" id="MobiDB-lite"/>
    </source>
</evidence>
<dbReference type="HOGENOM" id="CLU_210004_0_0_6"/>
<keyword evidence="2" id="KW-0347">Helicase</keyword>
<dbReference type="SUPFAM" id="SSF52540">
    <property type="entry name" value="P-loop containing nucleoside triphosphate hydrolases"/>
    <property type="match status" value="1"/>
</dbReference>
<evidence type="ECO:0000313" key="3">
    <source>
        <dbReference type="Proteomes" id="UP000004471"/>
    </source>
</evidence>
<protein>
    <submittedName>
        <fullName evidence="2">Helicase</fullName>
    </submittedName>
</protein>
<reference evidence="2 3" key="1">
    <citation type="journal article" date="2011" name="PLoS Pathog.">
        <title>Dynamic evolution of pathogenicity revealed by sequencing and comparative genomics of 19 Pseudomonas syringae isolates.</title>
        <authorList>
            <person name="Baltrus D.A."/>
            <person name="Nishimura M.T."/>
            <person name="Romanchuk A."/>
            <person name="Chang J.H."/>
            <person name="Mukhtar M.S."/>
            <person name="Cherkis K."/>
            <person name="Roach J."/>
            <person name="Grant S.R."/>
            <person name="Jones C.D."/>
            <person name="Dangl J.L."/>
        </authorList>
    </citation>
    <scope>NUCLEOTIDE SEQUENCE [LARGE SCALE GENOMIC DNA]</scope>
    <source>
        <strain evidence="3">M301072PT</strain>
    </source>
</reference>
<proteinExistence type="predicted"/>
<feature type="region of interest" description="Disordered" evidence="1">
    <location>
        <begin position="37"/>
        <end position="60"/>
    </location>
</feature>
<feature type="non-terminal residue" evidence="2">
    <location>
        <position position="60"/>
    </location>
</feature>
<keyword evidence="2" id="KW-0378">Hydrolase</keyword>
<dbReference type="AlphaFoldDB" id="F3FVC5"/>
<evidence type="ECO:0000313" key="2">
    <source>
        <dbReference type="EMBL" id="EGH34167.1"/>
    </source>
</evidence>
<dbReference type="GO" id="GO:0004386">
    <property type="term" value="F:helicase activity"/>
    <property type="evidence" value="ECO:0007669"/>
    <property type="project" value="UniProtKB-KW"/>
</dbReference>
<accession>F3FVC5</accession>